<reference evidence="1" key="1">
    <citation type="submission" date="2021-01" db="EMBL/GenBank/DDBJ databases">
        <title>Adiantum capillus-veneris genome.</title>
        <authorList>
            <person name="Fang Y."/>
            <person name="Liao Q."/>
        </authorList>
    </citation>
    <scope>NUCLEOTIDE SEQUENCE</scope>
    <source>
        <strain evidence="1">H3</strain>
        <tissue evidence="1">Leaf</tissue>
    </source>
</reference>
<dbReference type="CDD" id="cd16415">
    <property type="entry name" value="HAD_dREG-2_like"/>
    <property type="match status" value="1"/>
</dbReference>
<dbReference type="SFLD" id="SFLDG01129">
    <property type="entry name" value="C1.5:_HAD__Beta-PGM__Phosphata"/>
    <property type="match status" value="1"/>
</dbReference>
<organism evidence="1 2">
    <name type="scientific">Adiantum capillus-veneris</name>
    <name type="common">Maidenhair fern</name>
    <dbReference type="NCBI Taxonomy" id="13818"/>
    <lineage>
        <taxon>Eukaryota</taxon>
        <taxon>Viridiplantae</taxon>
        <taxon>Streptophyta</taxon>
        <taxon>Embryophyta</taxon>
        <taxon>Tracheophyta</taxon>
        <taxon>Polypodiopsida</taxon>
        <taxon>Polypodiidae</taxon>
        <taxon>Polypodiales</taxon>
        <taxon>Pteridineae</taxon>
        <taxon>Pteridaceae</taxon>
        <taxon>Vittarioideae</taxon>
        <taxon>Adiantum</taxon>
    </lineage>
</organism>
<dbReference type="InterPro" id="IPR011949">
    <property type="entry name" value="HAD-SF_hydro_IA_REG-2-like"/>
</dbReference>
<evidence type="ECO:0000313" key="1">
    <source>
        <dbReference type="EMBL" id="KAI5083076.1"/>
    </source>
</evidence>
<dbReference type="InterPro" id="IPR044924">
    <property type="entry name" value="HAD-SF_hydro_IA_REG-2-like_cap"/>
</dbReference>
<dbReference type="InterPro" id="IPR006439">
    <property type="entry name" value="HAD-SF_hydro_IA"/>
</dbReference>
<dbReference type="PRINTS" id="PR00413">
    <property type="entry name" value="HADHALOGNASE"/>
</dbReference>
<name>A0A9D4VCC0_ADICA</name>
<dbReference type="OrthoDB" id="1907309at2759"/>
<dbReference type="NCBIfam" id="TIGR01509">
    <property type="entry name" value="HAD-SF-IA-v3"/>
    <property type="match status" value="1"/>
</dbReference>
<keyword evidence="2" id="KW-1185">Reference proteome</keyword>
<dbReference type="SFLD" id="SFLDS00003">
    <property type="entry name" value="Haloacid_Dehalogenase"/>
    <property type="match status" value="1"/>
</dbReference>
<dbReference type="NCBIfam" id="TIGR02252">
    <property type="entry name" value="DREG-2"/>
    <property type="match status" value="1"/>
</dbReference>
<gene>
    <name evidence="1" type="ORF">GOP47_0002819</name>
</gene>
<proteinExistence type="predicted"/>
<protein>
    <recommendedName>
        <fullName evidence="3">Haloacid dehalogenase-like hydrolase domain-containing protein 3</fullName>
    </recommendedName>
</protein>
<comment type="caution">
    <text evidence="1">The sequence shown here is derived from an EMBL/GenBank/DDBJ whole genome shotgun (WGS) entry which is preliminary data.</text>
</comment>
<dbReference type="SUPFAM" id="SSF56784">
    <property type="entry name" value="HAD-like"/>
    <property type="match status" value="1"/>
</dbReference>
<accession>A0A9D4VCC0</accession>
<dbReference type="PANTHER" id="PTHR46649:SF4">
    <property type="entry name" value="HALOACID DEHALOGENASE-LIKE HYDROLASE (HAD) SUPERFAMILY PROTEIN"/>
    <property type="match status" value="1"/>
</dbReference>
<evidence type="ECO:0008006" key="3">
    <source>
        <dbReference type="Google" id="ProtNLM"/>
    </source>
</evidence>
<dbReference type="Pfam" id="PF00702">
    <property type="entry name" value="Hydrolase"/>
    <property type="match status" value="1"/>
</dbReference>
<dbReference type="EMBL" id="JABFUD020000002">
    <property type="protein sequence ID" value="KAI5083076.1"/>
    <property type="molecule type" value="Genomic_DNA"/>
</dbReference>
<dbReference type="AlphaFoldDB" id="A0A9D4VCC0"/>
<dbReference type="PANTHER" id="PTHR46649">
    <property type="match status" value="1"/>
</dbReference>
<dbReference type="InterPro" id="IPR023214">
    <property type="entry name" value="HAD_sf"/>
</dbReference>
<dbReference type="InterPro" id="IPR036412">
    <property type="entry name" value="HAD-like_sf"/>
</dbReference>
<dbReference type="Gene3D" id="3.40.50.1000">
    <property type="entry name" value="HAD superfamily/HAD-like"/>
    <property type="match status" value="1"/>
</dbReference>
<dbReference type="Gene3D" id="1.10.150.720">
    <property type="entry name" value="Haloacid dehalogenase-like hydrolase"/>
    <property type="match status" value="1"/>
</dbReference>
<sequence length="386" mass="42727">MLPFSCKRALQAVAAHRCTQGNVNFILRSRENSFIKDLKNGILRQFSTSLPDCDAITCHQGSPHAKDPLEAARSSTTNVDSLKTLSDPCTSGAEDESHTICATCPGVVEQRNISHSDTFFECDRTFCPPERGETCPLAQMGLLEPRGDQHLMHQLDAGGLPCLKRSLKCPHAYRALFVDAAGTLIEASQSTQQIYHEIGLKYGVKFSEEEIAAKYKAAYGQPWCRYRMRYEEDGRFYWQLIVQEATGCKDPALLEDLYQYYTTEKAWHIGDPEAGTALKAIRTAGIKLAVVSNFDTRLRPLMKALHCYDWFDTIIVSAEVGLEKPNPEIFLTACKELGVRPEQVLHVGDDKTNDLVGASAAGCDSLLWGVEVASFAEVAKKLGVKV</sequence>
<evidence type="ECO:0000313" key="2">
    <source>
        <dbReference type="Proteomes" id="UP000886520"/>
    </source>
</evidence>
<dbReference type="Proteomes" id="UP000886520">
    <property type="component" value="Chromosome 3"/>
</dbReference>
<dbReference type="NCBIfam" id="TIGR01549">
    <property type="entry name" value="HAD-SF-IA-v1"/>
    <property type="match status" value="1"/>
</dbReference>